<feature type="transmembrane region" description="Helical" evidence="1">
    <location>
        <begin position="61"/>
        <end position="83"/>
    </location>
</feature>
<organism evidence="2 3">
    <name type="scientific">Mesorhabditis belari</name>
    <dbReference type="NCBI Taxonomy" id="2138241"/>
    <lineage>
        <taxon>Eukaryota</taxon>
        <taxon>Metazoa</taxon>
        <taxon>Ecdysozoa</taxon>
        <taxon>Nematoda</taxon>
        <taxon>Chromadorea</taxon>
        <taxon>Rhabditida</taxon>
        <taxon>Rhabditina</taxon>
        <taxon>Rhabditomorpha</taxon>
        <taxon>Rhabditoidea</taxon>
        <taxon>Rhabditidae</taxon>
        <taxon>Mesorhabditinae</taxon>
        <taxon>Mesorhabditis</taxon>
    </lineage>
</organism>
<evidence type="ECO:0008006" key="4">
    <source>
        <dbReference type="Google" id="ProtNLM"/>
    </source>
</evidence>
<proteinExistence type="predicted"/>
<dbReference type="Proteomes" id="UP000887575">
    <property type="component" value="Unassembled WGS sequence"/>
</dbReference>
<evidence type="ECO:0000313" key="3">
    <source>
        <dbReference type="WBParaSite" id="MBELARI_LOCUS15657"/>
    </source>
</evidence>
<keyword evidence="1" id="KW-1133">Transmembrane helix</keyword>
<sequence length="116" mass="13315">MVVNSITGIVLWKHFSKMNKKTRKTEIRFYAMSLIMFVTQGAAVASQFLGSYLPEDSNERYWVLEFGPIVGDINCLFPLYFLIAVSNEWRTIVFGEKKELARISAWPTLSAELSKK</sequence>
<reference evidence="3" key="1">
    <citation type="submission" date="2024-02" db="UniProtKB">
        <authorList>
            <consortium name="WormBaseParasite"/>
        </authorList>
    </citation>
    <scope>IDENTIFICATION</scope>
</reference>
<accession>A0AAF3ENN1</accession>
<dbReference type="AlphaFoldDB" id="A0AAF3ENN1"/>
<dbReference type="WBParaSite" id="MBELARI_LOCUS15657">
    <property type="protein sequence ID" value="MBELARI_LOCUS15657"/>
    <property type="gene ID" value="MBELARI_LOCUS15657"/>
</dbReference>
<keyword evidence="2" id="KW-1185">Reference proteome</keyword>
<protein>
    <recommendedName>
        <fullName evidence="4">Serpentine receptor class gamma</fullName>
    </recommendedName>
</protein>
<keyword evidence="1" id="KW-0812">Transmembrane</keyword>
<evidence type="ECO:0000256" key="1">
    <source>
        <dbReference type="SAM" id="Phobius"/>
    </source>
</evidence>
<name>A0AAF3ENN1_9BILA</name>
<keyword evidence="1" id="KW-0472">Membrane</keyword>
<evidence type="ECO:0000313" key="2">
    <source>
        <dbReference type="Proteomes" id="UP000887575"/>
    </source>
</evidence>
<feature type="transmembrane region" description="Helical" evidence="1">
    <location>
        <begin position="27"/>
        <end position="49"/>
    </location>
</feature>